<evidence type="ECO:0000313" key="3">
    <source>
        <dbReference type="Proteomes" id="UP000015453"/>
    </source>
</evidence>
<evidence type="ECO:0000256" key="1">
    <source>
        <dbReference type="SAM" id="Coils"/>
    </source>
</evidence>
<dbReference type="OrthoDB" id="2018427at2759"/>
<evidence type="ECO:0000313" key="2">
    <source>
        <dbReference type="EMBL" id="EPS71750.1"/>
    </source>
</evidence>
<sequence length="191" mass="21716">GDDDHVLGLDLCPPESLFQHLSSNPLGSDPLEPSATLEAMKGQILDLVRELDESKVEKEGLVKKMDQMECYYEGLVQELEENQKAMALELQRLRNDNAASLYALSASEAENEALRRDLNLQLQQFVEERRDLQGVNEELERKVNITEAALMRARLNYKLAVDKLQKDLELLSSQVMSMFENNENLIKKALP</sequence>
<dbReference type="Proteomes" id="UP000015453">
    <property type="component" value="Unassembled WGS sequence"/>
</dbReference>
<dbReference type="PANTHER" id="PTHR34452">
    <property type="entry name" value="MYOSIN HEAVY CHAIN-RELATED PROTEIN"/>
    <property type="match status" value="1"/>
</dbReference>
<reference evidence="2 3" key="1">
    <citation type="journal article" date="2013" name="BMC Genomics">
        <title>The miniature genome of a carnivorous plant Genlisea aurea contains a low number of genes and short non-coding sequences.</title>
        <authorList>
            <person name="Leushkin E.V."/>
            <person name="Sutormin R.A."/>
            <person name="Nabieva E.R."/>
            <person name="Penin A.A."/>
            <person name="Kondrashov A.S."/>
            <person name="Logacheva M.D."/>
        </authorList>
    </citation>
    <scope>NUCLEOTIDE SEQUENCE [LARGE SCALE GENOMIC DNA]</scope>
</reference>
<keyword evidence="1" id="KW-0175">Coiled coil</keyword>
<dbReference type="PANTHER" id="PTHR34452:SF1">
    <property type="entry name" value="SPORULATION-SPECIFIC PROTEIN"/>
    <property type="match status" value="1"/>
</dbReference>
<feature type="coiled-coil region" evidence="1">
    <location>
        <begin position="37"/>
        <end position="156"/>
    </location>
</feature>
<keyword evidence="3" id="KW-1185">Reference proteome</keyword>
<accession>S8CXP0</accession>
<dbReference type="EMBL" id="AUSU01001122">
    <property type="protein sequence ID" value="EPS71750.1"/>
    <property type="molecule type" value="Genomic_DNA"/>
</dbReference>
<feature type="non-terminal residue" evidence="2">
    <location>
        <position position="191"/>
    </location>
</feature>
<comment type="caution">
    <text evidence="2">The sequence shown here is derived from an EMBL/GenBank/DDBJ whole genome shotgun (WGS) entry which is preliminary data.</text>
</comment>
<gene>
    <name evidence="2" type="ORF">M569_03011</name>
</gene>
<feature type="non-terminal residue" evidence="2">
    <location>
        <position position="1"/>
    </location>
</feature>
<name>S8CXP0_9LAMI</name>
<organism evidence="2 3">
    <name type="scientific">Genlisea aurea</name>
    <dbReference type="NCBI Taxonomy" id="192259"/>
    <lineage>
        <taxon>Eukaryota</taxon>
        <taxon>Viridiplantae</taxon>
        <taxon>Streptophyta</taxon>
        <taxon>Embryophyta</taxon>
        <taxon>Tracheophyta</taxon>
        <taxon>Spermatophyta</taxon>
        <taxon>Magnoliopsida</taxon>
        <taxon>eudicotyledons</taxon>
        <taxon>Gunneridae</taxon>
        <taxon>Pentapetalae</taxon>
        <taxon>asterids</taxon>
        <taxon>lamiids</taxon>
        <taxon>Lamiales</taxon>
        <taxon>Lentibulariaceae</taxon>
        <taxon>Genlisea</taxon>
    </lineage>
</organism>
<protein>
    <submittedName>
        <fullName evidence="2">Uncharacterized protein</fullName>
    </submittedName>
</protein>
<proteinExistence type="predicted"/>
<dbReference type="AlphaFoldDB" id="S8CXP0"/>